<dbReference type="AlphaFoldDB" id="A0AAE4AMK5"/>
<sequence length="91" mass="10539">MDDATAAFRQEFKQKLITWLHLEDKTPDDIKDDDALFGSGLGLDSLDAVEIVIALKREYNIPQSAVDQRREIFTTFTTLSDFVQHYHEQQH</sequence>
<organism evidence="2 3">
    <name type="scientific">Oligosphaera ethanolica</name>
    <dbReference type="NCBI Taxonomy" id="760260"/>
    <lineage>
        <taxon>Bacteria</taxon>
        <taxon>Pseudomonadati</taxon>
        <taxon>Lentisphaerota</taxon>
        <taxon>Oligosphaeria</taxon>
        <taxon>Oligosphaerales</taxon>
        <taxon>Oligosphaeraceae</taxon>
        <taxon>Oligosphaera</taxon>
    </lineage>
</organism>
<dbReference type="InterPro" id="IPR036736">
    <property type="entry name" value="ACP-like_sf"/>
</dbReference>
<dbReference type="EMBL" id="JAUSVL010000001">
    <property type="protein sequence ID" value="MDQ0289389.1"/>
    <property type="molecule type" value="Genomic_DNA"/>
</dbReference>
<dbReference type="InterPro" id="IPR009081">
    <property type="entry name" value="PP-bd_ACP"/>
</dbReference>
<comment type="caution">
    <text evidence="2">The sequence shown here is derived from an EMBL/GenBank/DDBJ whole genome shotgun (WGS) entry which is preliminary data.</text>
</comment>
<feature type="domain" description="Carrier" evidence="1">
    <location>
        <begin position="6"/>
        <end position="90"/>
    </location>
</feature>
<evidence type="ECO:0000259" key="1">
    <source>
        <dbReference type="PROSITE" id="PS50075"/>
    </source>
</evidence>
<dbReference type="Proteomes" id="UP001238163">
    <property type="component" value="Unassembled WGS sequence"/>
</dbReference>
<dbReference type="PROSITE" id="PS50075">
    <property type="entry name" value="CARRIER"/>
    <property type="match status" value="1"/>
</dbReference>
<protein>
    <submittedName>
        <fullName evidence="2">Acyl carrier protein</fullName>
    </submittedName>
</protein>
<gene>
    <name evidence="2" type="ORF">J3R75_001496</name>
</gene>
<dbReference type="SUPFAM" id="SSF47336">
    <property type="entry name" value="ACP-like"/>
    <property type="match status" value="1"/>
</dbReference>
<dbReference type="RefSeq" id="WP_307260808.1">
    <property type="nucleotide sequence ID" value="NZ_JAUSVL010000001.1"/>
</dbReference>
<dbReference type="Pfam" id="PF00550">
    <property type="entry name" value="PP-binding"/>
    <property type="match status" value="1"/>
</dbReference>
<keyword evidence="3" id="KW-1185">Reference proteome</keyword>
<dbReference type="Gene3D" id="1.10.1200.10">
    <property type="entry name" value="ACP-like"/>
    <property type="match status" value="1"/>
</dbReference>
<evidence type="ECO:0000313" key="3">
    <source>
        <dbReference type="Proteomes" id="UP001238163"/>
    </source>
</evidence>
<reference evidence="2" key="1">
    <citation type="submission" date="2023-07" db="EMBL/GenBank/DDBJ databases">
        <title>Genomic Encyclopedia of Type Strains, Phase IV (KMG-IV): sequencing the most valuable type-strain genomes for metagenomic binning, comparative biology and taxonomic classification.</title>
        <authorList>
            <person name="Goeker M."/>
        </authorList>
    </citation>
    <scope>NUCLEOTIDE SEQUENCE</scope>
    <source>
        <strain evidence="2">DSM 24202</strain>
    </source>
</reference>
<proteinExistence type="predicted"/>
<evidence type="ECO:0000313" key="2">
    <source>
        <dbReference type="EMBL" id="MDQ0289389.1"/>
    </source>
</evidence>
<accession>A0AAE4AMK5</accession>
<name>A0AAE4AMK5_9BACT</name>